<gene>
    <name evidence="1" type="ORF">T10_13560</name>
</gene>
<proteinExistence type="predicted"/>
<sequence>LQDDAELLETCRRKLSGLTKYDAQKWLNYCSECVRPVAVKIIKARRMDNEPQQQSSIYFGCGESYIEIVNRWLKIIFIKKAVTERVFALLTWLTAATDNVHLVSFIWLELNICLNIIKTKVILHNFGLHKSKMAQNYEKALIPLAAMAPLSNAVPSADPHANYLGPLLASQP</sequence>
<protein>
    <submittedName>
        <fullName evidence="1">Uncharacterized protein</fullName>
    </submittedName>
</protein>
<feature type="non-terminal residue" evidence="1">
    <location>
        <position position="172"/>
    </location>
</feature>
<organism evidence="1 2">
    <name type="scientific">Trichinella papuae</name>
    <dbReference type="NCBI Taxonomy" id="268474"/>
    <lineage>
        <taxon>Eukaryota</taxon>
        <taxon>Metazoa</taxon>
        <taxon>Ecdysozoa</taxon>
        <taxon>Nematoda</taxon>
        <taxon>Enoplea</taxon>
        <taxon>Dorylaimia</taxon>
        <taxon>Trichinellida</taxon>
        <taxon>Trichinellidae</taxon>
        <taxon>Trichinella</taxon>
    </lineage>
</organism>
<evidence type="ECO:0000313" key="1">
    <source>
        <dbReference type="EMBL" id="KRZ66586.1"/>
    </source>
</evidence>
<keyword evidence="2" id="KW-1185">Reference proteome</keyword>
<dbReference type="Proteomes" id="UP000054843">
    <property type="component" value="Unassembled WGS sequence"/>
</dbReference>
<comment type="caution">
    <text evidence="1">The sequence shown here is derived from an EMBL/GenBank/DDBJ whole genome shotgun (WGS) entry which is preliminary data.</text>
</comment>
<feature type="non-terminal residue" evidence="1">
    <location>
        <position position="1"/>
    </location>
</feature>
<dbReference type="OrthoDB" id="10358072at2759"/>
<dbReference type="AlphaFoldDB" id="A0A0V1M4L9"/>
<reference evidence="1 2" key="1">
    <citation type="submission" date="2015-01" db="EMBL/GenBank/DDBJ databases">
        <title>Evolution of Trichinella species and genotypes.</title>
        <authorList>
            <person name="Korhonen P.K."/>
            <person name="Edoardo P."/>
            <person name="Giuseppe L.R."/>
            <person name="Gasser R.B."/>
        </authorList>
    </citation>
    <scope>NUCLEOTIDE SEQUENCE [LARGE SCALE GENOMIC DNA]</scope>
    <source>
        <strain evidence="1">ISS1980</strain>
    </source>
</reference>
<name>A0A0V1M4L9_9BILA</name>
<evidence type="ECO:0000313" key="2">
    <source>
        <dbReference type="Proteomes" id="UP000054843"/>
    </source>
</evidence>
<accession>A0A0V1M4L9</accession>
<dbReference type="EMBL" id="JYDO01000235">
    <property type="protein sequence ID" value="KRZ66586.1"/>
    <property type="molecule type" value="Genomic_DNA"/>
</dbReference>